<dbReference type="Gene3D" id="2.40.10.10">
    <property type="entry name" value="Trypsin-like serine proteases"/>
    <property type="match status" value="1"/>
</dbReference>
<accession>A0A2G9V5D5</accession>
<reference evidence="1 2" key="1">
    <citation type="submission" date="2015-09" db="EMBL/GenBank/DDBJ databases">
        <title>Draft genome of the parasitic nematode Teladorsagia circumcincta isolate WARC Sus (inbred).</title>
        <authorList>
            <person name="Mitreva M."/>
        </authorList>
    </citation>
    <scope>NUCLEOTIDE SEQUENCE [LARGE SCALE GENOMIC DNA]</scope>
    <source>
        <strain evidence="1 2">S</strain>
    </source>
</reference>
<dbReference type="AlphaFoldDB" id="A0A2G9V5D5"/>
<dbReference type="Proteomes" id="UP000230423">
    <property type="component" value="Unassembled WGS sequence"/>
</dbReference>
<dbReference type="EMBL" id="KZ344989">
    <property type="protein sequence ID" value="PIO77705.1"/>
    <property type="molecule type" value="Genomic_DNA"/>
</dbReference>
<name>A0A2G9V5D5_TELCI</name>
<evidence type="ECO:0000313" key="1">
    <source>
        <dbReference type="EMBL" id="PIO77705.1"/>
    </source>
</evidence>
<proteinExistence type="predicted"/>
<sequence>MPAPRNYGNYIHSLQGDSGVGLYHVKEAQATVFGLLSAGKNCTKVQKEGHSEDTFVPVTNMLWWIRSILGDFLLLRSLPPFGGYCKTKGENGGFDGKVTDETIHFAYDAKKELYRRQEPMYYK</sequence>
<evidence type="ECO:0000313" key="2">
    <source>
        <dbReference type="Proteomes" id="UP000230423"/>
    </source>
</evidence>
<dbReference type="InterPro" id="IPR043504">
    <property type="entry name" value="Peptidase_S1_PA_chymotrypsin"/>
</dbReference>
<dbReference type="SUPFAM" id="SSF50494">
    <property type="entry name" value="Trypsin-like serine proteases"/>
    <property type="match status" value="1"/>
</dbReference>
<evidence type="ECO:0008006" key="3">
    <source>
        <dbReference type="Google" id="ProtNLM"/>
    </source>
</evidence>
<organism evidence="1 2">
    <name type="scientific">Teladorsagia circumcincta</name>
    <name type="common">Brown stomach worm</name>
    <name type="synonym">Ostertagia circumcincta</name>
    <dbReference type="NCBI Taxonomy" id="45464"/>
    <lineage>
        <taxon>Eukaryota</taxon>
        <taxon>Metazoa</taxon>
        <taxon>Ecdysozoa</taxon>
        <taxon>Nematoda</taxon>
        <taxon>Chromadorea</taxon>
        <taxon>Rhabditida</taxon>
        <taxon>Rhabditina</taxon>
        <taxon>Rhabditomorpha</taxon>
        <taxon>Strongyloidea</taxon>
        <taxon>Trichostrongylidae</taxon>
        <taxon>Teladorsagia</taxon>
    </lineage>
</organism>
<keyword evidence="2" id="KW-1185">Reference proteome</keyword>
<gene>
    <name evidence="1" type="ORF">TELCIR_00196</name>
</gene>
<dbReference type="InterPro" id="IPR009003">
    <property type="entry name" value="Peptidase_S1_PA"/>
</dbReference>
<protein>
    <recommendedName>
        <fullName evidence="3">Peptidase S1 domain-containing protein</fullName>
    </recommendedName>
</protein>